<dbReference type="Proteomes" id="UP001642409">
    <property type="component" value="Unassembled WGS sequence"/>
</dbReference>
<proteinExistence type="predicted"/>
<evidence type="ECO:0000313" key="2">
    <source>
        <dbReference type="EMBL" id="CAL6084924.1"/>
    </source>
</evidence>
<evidence type="ECO:0000313" key="1">
    <source>
        <dbReference type="EMBL" id="CAI9935459.1"/>
    </source>
</evidence>
<accession>A0AA86PAT3</accession>
<organism evidence="1">
    <name type="scientific">Hexamita inflata</name>
    <dbReference type="NCBI Taxonomy" id="28002"/>
    <lineage>
        <taxon>Eukaryota</taxon>
        <taxon>Metamonada</taxon>
        <taxon>Diplomonadida</taxon>
        <taxon>Hexamitidae</taxon>
        <taxon>Hexamitinae</taxon>
        <taxon>Hexamita</taxon>
    </lineage>
</organism>
<dbReference type="EMBL" id="CAXDID020000382">
    <property type="protein sequence ID" value="CAL6084924.1"/>
    <property type="molecule type" value="Genomic_DNA"/>
</dbReference>
<protein>
    <submittedName>
        <fullName evidence="2">Hypothetical_protein</fullName>
    </submittedName>
</protein>
<reference evidence="1" key="1">
    <citation type="submission" date="2023-06" db="EMBL/GenBank/DDBJ databases">
        <authorList>
            <person name="Kurt Z."/>
        </authorList>
    </citation>
    <scope>NUCLEOTIDE SEQUENCE</scope>
</reference>
<evidence type="ECO:0000313" key="3">
    <source>
        <dbReference type="Proteomes" id="UP001642409"/>
    </source>
</evidence>
<keyword evidence="3" id="KW-1185">Reference proteome</keyword>
<dbReference type="EMBL" id="CATOUU010000613">
    <property type="protein sequence ID" value="CAI9935459.1"/>
    <property type="molecule type" value="Genomic_DNA"/>
</dbReference>
<comment type="caution">
    <text evidence="1">The sequence shown here is derived from an EMBL/GenBank/DDBJ whole genome shotgun (WGS) entry which is preliminary data.</text>
</comment>
<dbReference type="AlphaFoldDB" id="A0AA86PAT3"/>
<name>A0AA86PAT3_9EUKA</name>
<sequence length="148" mass="16971">MYVMRKILLNIYGSQINYYLHQKHQNVNQTIQIHSHTFCHIHIQSLKFSLLRTRAVTPFTLSNLVQIQDCPFLVFLKTPIGPLIYGVVHTFTTARDLVISRQSTRANLKQNGKHAGRKCHASTYLEAHICTLCDSQAGFVADQMMKDQ</sequence>
<gene>
    <name evidence="1" type="ORF">HINF_LOCUS23104</name>
    <name evidence="2" type="ORF">HINF_LOCUS62438</name>
</gene>
<reference evidence="2 3" key="2">
    <citation type="submission" date="2024-07" db="EMBL/GenBank/DDBJ databases">
        <authorList>
            <person name="Akdeniz Z."/>
        </authorList>
    </citation>
    <scope>NUCLEOTIDE SEQUENCE [LARGE SCALE GENOMIC DNA]</scope>
</reference>